<protein>
    <submittedName>
        <fullName evidence="3">Uncharacterized protein</fullName>
    </submittedName>
</protein>
<sequence>MEEWPSLSCPSGDDTSFWSHEWEKHGTFARSWANTSSSKLRSTSSTSLRAQVDQLLRDLILKR</sequence>
<dbReference type="Gene3D" id="3.90.730.10">
    <property type="entry name" value="Ribonuclease T2-like"/>
    <property type="match status" value="1"/>
</dbReference>
<evidence type="ECO:0000313" key="3">
    <source>
        <dbReference type="EMBL" id="VVW10355.1"/>
    </source>
</evidence>
<dbReference type="GO" id="GO:0003723">
    <property type="term" value="F:RNA binding"/>
    <property type="evidence" value="ECO:0007669"/>
    <property type="project" value="InterPro"/>
</dbReference>
<dbReference type="InterPro" id="IPR001568">
    <property type="entry name" value="RNase_T2-like"/>
</dbReference>
<accession>A0A5K1B5E0</accession>
<comment type="similarity">
    <text evidence="1 2">Belongs to the RNase T2 family.</text>
</comment>
<dbReference type="Gramene" id="NC3G0208470.1">
    <property type="protein sequence ID" value="NC3G0208470.1:cds"/>
    <property type="gene ID" value="NC3G0208470"/>
</dbReference>
<reference evidence="3" key="1">
    <citation type="submission" date="2019-09" db="EMBL/GenBank/DDBJ databases">
        <authorList>
            <person name="Zhang L."/>
        </authorList>
    </citation>
    <scope>NUCLEOTIDE SEQUENCE</scope>
</reference>
<dbReference type="AlphaFoldDB" id="A0A5K1B5E0"/>
<dbReference type="InterPro" id="IPR036430">
    <property type="entry name" value="RNase_T2-like_sf"/>
</dbReference>
<dbReference type="GO" id="GO:0033897">
    <property type="term" value="F:ribonuclease T2 activity"/>
    <property type="evidence" value="ECO:0007669"/>
    <property type="project" value="InterPro"/>
</dbReference>
<dbReference type="SUPFAM" id="SSF55895">
    <property type="entry name" value="Ribonuclease Rh-like"/>
    <property type="match status" value="1"/>
</dbReference>
<gene>
    <name evidence="3" type="ORF">NYM_LOCUS15249</name>
</gene>
<dbReference type="EMBL" id="LR721781">
    <property type="protein sequence ID" value="VVW10355.1"/>
    <property type="molecule type" value="Genomic_DNA"/>
</dbReference>
<proteinExistence type="inferred from homology"/>
<evidence type="ECO:0000256" key="2">
    <source>
        <dbReference type="RuleBase" id="RU004328"/>
    </source>
</evidence>
<evidence type="ECO:0000256" key="1">
    <source>
        <dbReference type="ARBA" id="ARBA00007469"/>
    </source>
</evidence>
<name>A0A5K1B5E0_9MAGN</name>
<dbReference type="Pfam" id="PF00445">
    <property type="entry name" value="Ribonuclease_T2"/>
    <property type="match status" value="1"/>
</dbReference>
<organism evidence="3">
    <name type="scientific">Nymphaea colorata</name>
    <name type="common">pocket water lily</name>
    <dbReference type="NCBI Taxonomy" id="210225"/>
    <lineage>
        <taxon>Eukaryota</taxon>
        <taxon>Viridiplantae</taxon>
        <taxon>Streptophyta</taxon>
        <taxon>Embryophyta</taxon>
        <taxon>Tracheophyta</taxon>
        <taxon>Spermatophyta</taxon>
        <taxon>Magnoliopsida</taxon>
        <taxon>Nymphaeales</taxon>
        <taxon>Nymphaeaceae</taxon>
        <taxon>Nymphaea</taxon>
    </lineage>
</organism>